<dbReference type="Proteomes" id="UP000320735">
    <property type="component" value="Unassembled WGS sequence"/>
</dbReference>
<keyword evidence="1" id="KW-0812">Transmembrane</keyword>
<feature type="transmembrane region" description="Helical" evidence="1">
    <location>
        <begin position="20"/>
        <end position="39"/>
    </location>
</feature>
<proteinExistence type="predicted"/>
<evidence type="ECO:0000256" key="1">
    <source>
        <dbReference type="SAM" id="Phobius"/>
    </source>
</evidence>
<evidence type="ECO:0000313" key="2">
    <source>
        <dbReference type="EMBL" id="TWU12837.1"/>
    </source>
</evidence>
<name>A0A5C6BMB1_9PLAN</name>
<dbReference type="AlphaFoldDB" id="A0A5C6BMB1"/>
<protein>
    <submittedName>
        <fullName evidence="2">Uncharacterized protein</fullName>
    </submittedName>
</protein>
<accession>A0A5C6BMB1</accession>
<keyword evidence="3" id="KW-1185">Reference proteome</keyword>
<comment type="caution">
    <text evidence="2">The sequence shown here is derived from an EMBL/GenBank/DDBJ whole genome shotgun (WGS) entry which is preliminary data.</text>
</comment>
<evidence type="ECO:0000313" key="3">
    <source>
        <dbReference type="Proteomes" id="UP000320735"/>
    </source>
</evidence>
<reference evidence="2 3" key="1">
    <citation type="submission" date="2019-02" db="EMBL/GenBank/DDBJ databases">
        <title>Deep-cultivation of Planctomycetes and their phenomic and genomic characterization uncovers novel biology.</title>
        <authorList>
            <person name="Wiegand S."/>
            <person name="Jogler M."/>
            <person name="Boedeker C."/>
            <person name="Pinto D."/>
            <person name="Vollmers J."/>
            <person name="Rivas-Marin E."/>
            <person name="Kohn T."/>
            <person name="Peeters S.H."/>
            <person name="Heuer A."/>
            <person name="Rast P."/>
            <person name="Oberbeckmann S."/>
            <person name="Bunk B."/>
            <person name="Jeske O."/>
            <person name="Meyerdierks A."/>
            <person name="Storesund J.E."/>
            <person name="Kallscheuer N."/>
            <person name="Luecker S."/>
            <person name="Lage O.M."/>
            <person name="Pohl T."/>
            <person name="Merkel B.J."/>
            <person name="Hornburger P."/>
            <person name="Mueller R.-W."/>
            <person name="Bruemmer F."/>
            <person name="Labrenz M."/>
            <person name="Spormann A.M."/>
            <person name="Op Den Camp H."/>
            <person name="Overmann J."/>
            <person name="Amann R."/>
            <person name="Jetten M.S.M."/>
            <person name="Mascher T."/>
            <person name="Medema M.H."/>
            <person name="Devos D.P."/>
            <person name="Kaster A.-K."/>
            <person name="Ovreas L."/>
            <person name="Rohde M."/>
            <person name="Galperin M.Y."/>
            <person name="Jogler C."/>
        </authorList>
    </citation>
    <scope>NUCLEOTIDE SEQUENCE [LARGE SCALE GENOMIC DNA]</scope>
    <source>
        <strain evidence="2 3">CA54</strain>
    </source>
</reference>
<gene>
    <name evidence="2" type="ORF">CA54_16630</name>
</gene>
<dbReference type="EMBL" id="SJPP01000001">
    <property type="protein sequence ID" value="TWU12837.1"/>
    <property type="molecule type" value="Genomic_DNA"/>
</dbReference>
<keyword evidence="1" id="KW-1133">Transmembrane helix</keyword>
<sequence>MPGSYFDHELQPRYDVGMKTRTTIILAVAVLVLYLTAYGPAYQAWAFSSTPESIRTTIEVTYAPLWWACDRSKTVRESVDGYAAWWCEVR</sequence>
<organism evidence="2 3">
    <name type="scientific">Symmachiella macrocystis</name>
    <dbReference type="NCBI Taxonomy" id="2527985"/>
    <lineage>
        <taxon>Bacteria</taxon>
        <taxon>Pseudomonadati</taxon>
        <taxon>Planctomycetota</taxon>
        <taxon>Planctomycetia</taxon>
        <taxon>Planctomycetales</taxon>
        <taxon>Planctomycetaceae</taxon>
        <taxon>Symmachiella</taxon>
    </lineage>
</organism>
<keyword evidence="1" id="KW-0472">Membrane</keyword>